<dbReference type="EMBL" id="CP011452">
    <property type="protein sequence ID" value="AKH41264.1"/>
    <property type="molecule type" value="Genomic_DNA"/>
</dbReference>
<keyword evidence="2" id="KW-1133">Transmembrane helix</keyword>
<dbReference type="STRING" id="1267766.WYH_00199"/>
<proteinExistence type="predicted"/>
<evidence type="ECO:0000313" key="4">
    <source>
        <dbReference type="Proteomes" id="UP000034392"/>
    </source>
</evidence>
<keyword evidence="2" id="KW-0472">Membrane</keyword>
<feature type="region of interest" description="Disordered" evidence="1">
    <location>
        <begin position="1043"/>
        <end position="1072"/>
    </location>
</feature>
<feature type="transmembrane region" description="Helical" evidence="2">
    <location>
        <begin position="21"/>
        <end position="40"/>
    </location>
</feature>
<protein>
    <submittedName>
        <fullName evidence="3">Dicarboxylate transport</fullName>
    </submittedName>
</protein>
<organism evidence="3 4">
    <name type="scientific">Croceibacterium atlanticum</name>
    <dbReference type="NCBI Taxonomy" id="1267766"/>
    <lineage>
        <taxon>Bacteria</taxon>
        <taxon>Pseudomonadati</taxon>
        <taxon>Pseudomonadota</taxon>
        <taxon>Alphaproteobacteria</taxon>
        <taxon>Sphingomonadales</taxon>
        <taxon>Erythrobacteraceae</taxon>
        <taxon>Croceibacterium</taxon>
    </lineage>
</organism>
<evidence type="ECO:0000313" key="3">
    <source>
        <dbReference type="EMBL" id="AKH41264.1"/>
    </source>
</evidence>
<keyword evidence="2" id="KW-0812">Transmembrane</keyword>
<dbReference type="Proteomes" id="UP000034392">
    <property type="component" value="Chromosome"/>
</dbReference>
<gene>
    <name evidence="3" type="ORF">WYH_00199</name>
</gene>
<dbReference type="PATRIC" id="fig|1267766.3.peg.204"/>
<keyword evidence="4" id="KW-1185">Reference proteome</keyword>
<dbReference type="AlphaFoldDB" id="A0A0F7KNX3"/>
<dbReference type="Pfam" id="PF11739">
    <property type="entry name" value="YdbH-like"/>
    <property type="match status" value="1"/>
</dbReference>
<name>A0A0F7KNX3_9SPHN</name>
<dbReference type="KEGG" id="aay:WYH_00199"/>
<feature type="compositionally biased region" description="Polar residues" evidence="1">
    <location>
        <begin position="1063"/>
        <end position="1072"/>
    </location>
</feature>
<accession>A0A0F7KNX3</accession>
<reference evidence="3" key="1">
    <citation type="submission" date="2015-05" db="EMBL/GenBank/DDBJ databases">
        <title>The complete genome of Altererythrobacter atlanticus strain 26DY36.</title>
        <authorList>
            <person name="Wu Y.-H."/>
            <person name="Cheng H."/>
            <person name="Wu X.-W."/>
        </authorList>
    </citation>
    <scope>NUCLEOTIDE SEQUENCE [LARGE SCALE GENOMIC DNA]</scope>
    <source>
        <strain evidence="3">26DY36</strain>
    </source>
</reference>
<sequence>MAHDSEVDTGLEEKGRRRAGCWVLAGVLALVLAALLLAWFSRERIADNVIGGALEDYGLRGSYEIESIGTQQQVLTDIVIGDPENPDLTIDRAIITIEPRLGIPAIGGVRLIGPRLYGRYVDGTLSFGSLDPVLFTGEGGPFELPDMELAIEDGRALLESDYGPVGMKLSGSGHLRGGFAGELAAVAPQLAAGGCDLSGASLYGRIGIEAEMPEFSGPLRFSRLQCADMDLALGKGAAQIDLTADRTLAGFDATANLDLAALSYAGNGMERLTGSSDLTWRDGGLTARYHLSGDNLDTAQARIANLELDGSLRTRRDFASIELDGSVEGNGISAGDAVDATLADMEAAGADSLLAPLIGRVRTQLAREARDSRLAADWTLRSSDDRVSIIVPNANLRGSSGSVLFSLSRFQLAIGGETGEGGVPRFAGNFATGGEGLPRMAGRMEQGPGGGVMLRANMAPYEAGDARFALPELSLLRRSDGVLAFNGRAEASGALPGGRVEGLVLPISGNWSASAGLSMWRECTDLRFDKFSIANLSLDRKELTLCPPRRSAILEYGDAGLRLAAGAPSLDLGGTLADTPIRLQSGAIGFAWPGNLSAQQLQVTLGPGGSATSFAISELDARIGEDIAGTFSGADVKLFAVPLDLLDASGNWRFADGRLVLSGGTFRLEDREASDRFEPMIARDATLALENNRIVAEALLREPDSDRQVVRVDIRHDLGSAAGHANLTVDGLLFDDRLQPENLSYLALGMVANTAGTVTGAGRIDWDAQNVTSSGRFSTDSLDLAAAFGPVRGLSGTVEFTDLLGLTTAPDQTLHVEAIDPGTEVRDGNVTFQLTGGRLLDIRNGTWPFFGGTLTMRPVSLTFGAEEERRYVFEIVGLDASLFIERMELENLSATGIFDGAVPIVFDKSGNGSLENGLLISRPPGGNVSYVGELSYEDLSAMANFAFDALKSLDYRQMQVEMNGELSGEIITRLVFDGVSQGEGAQSNFITRRISRLPFRFDINIRASFHTLMNDLRSLYDPAATDPRELNLIDALGNPIVGEDEAVRRSSAPTLDTPDESVIQPSESETEP</sequence>
<evidence type="ECO:0000256" key="1">
    <source>
        <dbReference type="SAM" id="MobiDB-lite"/>
    </source>
</evidence>
<evidence type="ECO:0000256" key="2">
    <source>
        <dbReference type="SAM" id="Phobius"/>
    </source>
</evidence>
<dbReference type="InterPro" id="IPR021730">
    <property type="entry name" value="YdbH"/>
</dbReference>